<evidence type="ECO:0000256" key="1">
    <source>
        <dbReference type="SAM" id="SignalP"/>
    </source>
</evidence>
<evidence type="ECO:0008006" key="4">
    <source>
        <dbReference type="Google" id="ProtNLM"/>
    </source>
</evidence>
<gene>
    <name evidence="2" type="ORF">ACFOGP_15625</name>
</gene>
<feature type="signal peptide" evidence="1">
    <location>
        <begin position="1"/>
        <end position="17"/>
    </location>
</feature>
<protein>
    <recommendedName>
        <fullName evidence="4">Secreted protein</fullName>
    </recommendedName>
</protein>
<sequence length="156" mass="16970">MAIGLVLGVHASGSASAAPCDEIAILSMESRAPLPTDTGSDLVVCEWRTVDDWAPPQACGNQGFEVVGWGSVPSGVTFKRLNTAYESNWTPIQTDGNDPDQPEWSSETLLKDSVANRCFAGWCEPKTYRLRTVEPVPEGVCAQRVELRVRMTAEKE</sequence>
<proteinExistence type="predicted"/>
<organism evidence="2 3">
    <name type="scientific">Psychromarinibacter halotolerans</name>
    <dbReference type="NCBI Taxonomy" id="1775175"/>
    <lineage>
        <taxon>Bacteria</taxon>
        <taxon>Pseudomonadati</taxon>
        <taxon>Pseudomonadota</taxon>
        <taxon>Alphaproteobacteria</taxon>
        <taxon>Rhodobacterales</taxon>
        <taxon>Paracoccaceae</taxon>
        <taxon>Psychromarinibacter</taxon>
    </lineage>
</organism>
<dbReference type="Proteomes" id="UP001595632">
    <property type="component" value="Unassembled WGS sequence"/>
</dbReference>
<evidence type="ECO:0000313" key="3">
    <source>
        <dbReference type="Proteomes" id="UP001595632"/>
    </source>
</evidence>
<comment type="caution">
    <text evidence="2">The sequence shown here is derived from an EMBL/GenBank/DDBJ whole genome shotgun (WGS) entry which is preliminary data.</text>
</comment>
<accession>A0ABV7GRY3</accession>
<keyword evidence="1" id="KW-0732">Signal</keyword>
<evidence type="ECO:0000313" key="2">
    <source>
        <dbReference type="EMBL" id="MFC3144150.1"/>
    </source>
</evidence>
<name>A0ABV7GRY3_9RHOB</name>
<reference evidence="3" key="1">
    <citation type="journal article" date="2019" name="Int. J. Syst. Evol. Microbiol.">
        <title>The Global Catalogue of Microorganisms (GCM) 10K type strain sequencing project: providing services to taxonomists for standard genome sequencing and annotation.</title>
        <authorList>
            <consortium name="The Broad Institute Genomics Platform"/>
            <consortium name="The Broad Institute Genome Sequencing Center for Infectious Disease"/>
            <person name="Wu L."/>
            <person name="Ma J."/>
        </authorList>
    </citation>
    <scope>NUCLEOTIDE SEQUENCE [LARGE SCALE GENOMIC DNA]</scope>
    <source>
        <strain evidence="3">KCTC 52366</strain>
    </source>
</reference>
<keyword evidence="3" id="KW-1185">Reference proteome</keyword>
<dbReference type="EMBL" id="JBHRTB010000010">
    <property type="protein sequence ID" value="MFC3144150.1"/>
    <property type="molecule type" value="Genomic_DNA"/>
</dbReference>
<dbReference type="RefSeq" id="WP_275631410.1">
    <property type="nucleotide sequence ID" value="NZ_JARGYD010000001.1"/>
</dbReference>
<feature type="chain" id="PRO_5045101513" description="Secreted protein" evidence="1">
    <location>
        <begin position="18"/>
        <end position="156"/>
    </location>
</feature>